<dbReference type="Pfam" id="PF18944">
    <property type="entry name" value="DUF5691"/>
    <property type="match status" value="1"/>
</dbReference>
<protein>
    <submittedName>
        <fullName evidence="1">Uncharacterized protein</fullName>
    </submittedName>
</protein>
<proteinExistence type="predicted"/>
<sequence length="535" mass="54936">MSAPAGDLADLAVVAALGLDHRHWEISPPATAPGTDGLLSDDPATALLEAAVLADIAARAGAVLATVPVPTAPVRDPGEWPEWSTTASAALMAVLGRSPGLLADLLRAAARAGFRAPAPLLPDLLDGVLRRAEPARAVLAVLGSTGRRLLPRDPAWAALHIAASVDLDADNLWHTGSRDERRAHLMALRRHDPARARELLAAGWPAETAPDRSMWLDVLRIGLSGADEEFLEAALDDRSAAVRAGAAGLLGTMPGSRYVARAIGRAGSMIELGSDRLQVLAAGPPDDALFRDGVAVGGIRGGGITSLLAAVPPSHWPAALGLPPAGLLEIPVDSGSPITSDDLHEAWRVAAVRFADPSWSEVLLDHAAADRPGATVGHPLDGDLARIVAGSWPATEAADRTVALLRAGGGVAVVESSLSVLPGPWPAGVAEALPEWLADQIWANAPVGAGFYDLLARRLPTDGPHLALWQQMLDEGVEGPPAAARAAVRALDGMMLSLGLRRAFLAAVGLSGWDGGQLTGSTGPVGSTGGPEEDG</sequence>
<dbReference type="AlphaFoldDB" id="A0A7K1FTE2"/>
<dbReference type="InterPro" id="IPR043746">
    <property type="entry name" value="DUF5691"/>
</dbReference>
<comment type="caution">
    <text evidence="1">The sequence shown here is derived from an EMBL/GenBank/DDBJ whole genome shotgun (WGS) entry which is preliminary data.</text>
</comment>
<dbReference type="RefSeq" id="WP_154771414.1">
    <property type="nucleotide sequence ID" value="NZ_WLYK01000019.1"/>
</dbReference>
<accession>A0A7K1FTE2</accession>
<evidence type="ECO:0000313" key="1">
    <source>
        <dbReference type="EMBL" id="MTD17426.1"/>
    </source>
</evidence>
<gene>
    <name evidence="1" type="ORF">GIS00_26185</name>
</gene>
<dbReference type="EMBL" id="WLYK01000019">
    <property type="protein sequence ID" value="MTD17426.1"/>
    <property type="molecule type" value="Genomic_DNA"/>
</dbReference>
<keyword evidence="2" id="KW-1185">Reference proteome</keyword>
<dbReference type="Proteomes" id="UP000460221">
    <property type="component" value="Unassembled WGS sequence"/>
</dbReference>
<reference evidence="1 2" key="1">
    <citation type="submission" date="2019-11" db="EMBL/GenBank/DDBJ databases">
        <authorList>
            <person name="Jiang L.-Q."/>
        </authorList>
    </citation>
    <scope>NUCLEOTIDE SEQUENCE [LARGE SCALE GENOMIC DNA]</scope>
    <source>
        <strain evidence="1 2">YIM 132087</strain>
    </source>
</reference>
<name>A0A7K1FTE2_9ACTN</name>
<organism evidence="1 2">
    <name type="scientific">Nakamurella alba</name>
    <dbReference type="NCBI Taxonomy" id="2665158"/>
    <lineage>
        <taxon>Bacteria</taxon>
        <taxon>Bacillati</taxon>
        <taxon>Actinomycetota</taxon>
        <taxon>Actinomycetes</taxon>
        <taxon>Nakamurellales</taxon>
        <taxon>Nakamurellaceae</taxon>
        <taxon>Nakamurella</taxon>
    </lineage>
</organism>
<evidence type="ECO:0000313" key="2">
    <source>
        <dbReference type="Proteomes" id="UP000460221"/>
    </source>
</evidence>